<organism evidence="1 2">
    <name type="scientific">Mycobacterium basiliense</name>
    <dbReference type="NCBI Taxonomy" id="2094119"/>
    <lineage>
        <taxon>Bacteria</taxon>
        <taxon>Bacillati</taxon>
        <taxon>Actinomycetota</taxon>
        <taxon>Actinomycetes</taxon>
        <taxon>Mycobacteriales</taxon>
        <taxon>Mycobacteriaceae</taxon>
        <taxon>Mycobacterium</taxon>
    </lineage>
</organism>
<dbReference type="AlphaFoldDB" id="A0A3S4DQW8"/>
<reference evidence="2" key="1">
    <citation type="submission" date="2018-02" db="EMBL/GenBank/DDBJ databases">
        <authorList>
            <person name="Seth-Smith MB H."/>
            <person name="Seth-Smith H."/>
        </authorList>
    </citation>
    <scope>NUCLEOTIDE SEQUENCE [LARGE SCALE GENOMIC DNA]</scope>
</reference>
<gene>
    <name evidence="1" type="ORF">MB901379_00565</name>
</gene>
<proteinExistence type="predicted"/>
<accession>A0A3S4DQW8</accession>
<dbReference type="OrthoDB" id="5189801at2"/>
<evidence type="ECO:0000313" key="1">
    <source>
        <dbReference type="EMBL" id="VDM87032.1"/>
    </source>
</evidence>
<dbReference type="EMBL" id="LR130759">
    <property type="protein sequence ID" value="VDM87032.1"/>
    <property type="molecule type" value="Genomic_DNA"/>
</dbReference>
<dbReference type="KEGG" id="mbai:MB901379_00565"/>
<dbReference type="RefSeq" id="WP_158015256.1">
    <property type="nucleotide sequence ID" value="NZ_CBCSKE010000031.1"/>
</dbReference>
<evidence type="ECO:0008006" key="3">
    <source>
        <dbReference type="Google" id="ProtNLM"/>
    </source>
</evidence>
<protein>
    <recommendedName>
        <fullName evidence="3">Peptidase M50</fullName>
    </recommendedName>
</protein>
<dbReference type="Proteomes" id="UP000269998">
    <property type="component" value="Chromosome"/>
</dbReference>
<evidence type="ECO:0000313" key="2">
    <source>
        <dbReference type="Proteomes" id="UP000269998"/>
    </source>
</evidence>
<keyword evidence="2" id="KW-1185">Reference proteome</keyword>
<name>A0A3S4DQW8_9MYCO</name>
<sequence>MGMNIGLKSAGGTPNMAVLLFGEQPAPAALAGFAAHRAHEPTAVDTVLGLHPRLVVVGGDSDLAAVLTRLLRADRLDVEVAYVPPRRTAATRVYRLPAGRRAARRAHRGTAHRVPLIRDETGTVVVGRASWLPTPEARAIHGEAVVDDTPLFDGDAVGVSIEPTLGLPGLRATLGATTPRGRWIAGRAAQLGTTGARVVRDGVAAPRKVRRSTFYRNVEGWLLVR</sequence>